<feature type="domain" description="Flagellar hook-associated protein 2 N-terminal" evidence="6">
    <location>
        <begin position="10"/>
        <end position="105"/>
    </location>
</feature>
<gene>
    <name evidence="8" type="primary">fliD</name>
    <name evidence="8" type="ORF">GCM10023258_18250</name>
</gene>
<keyword evidence="5" id="KW-0964">Secreted</keyword>
<comment type="caution">
    <text evidence="8">The sequence shown here is derived from an EMBL/GenBank/DDBJ whole genome shotgun (WGS) entry which is preliminary data.</text>
</comment>
<dbReference type="PANTHER" id="PTHR30288">
    <property type="entry name" value="FLAGELLAR CAP/ASSEMBLY PROTEIN FLID"/>
    <property type="match status" value="1"/>
</dbReference>
<keyword evidence="8" id="KW-0966">Cell projection</keyword>
<evidence type="ECO:0000256" key="5">
    <source>
        <dbReference type="RuleBase" id="RU362066"/>
    </source>
</evidence>
<dbReference type="Proteomes" id="UP001500427">
    <property type="component" value="Unassembled WGS sequence"/>
</dbReference>
<evidence type="ECO:0000256" key="4">
    <source>
        <dbReference type="ARBA" id="ARBA00023143"/>
    </source>
</evidence>
<organism evidence="8 9">
    <name type="scientific">Terrabacter aeriphilus</name>
    <dbReference type="NCBI Taxonomy" id="515662"/>
    <lineage>
        <taxon>Bacteria</taxon>
        <taxon>Bacillati</taxon>
        <taxon>Actinomycetota</taxon>
        <taxon>Actinomycetes</taxon>
        <taxon>Micrococcales</taxon>
        <taxon>Intrasporangiaceae</taxon>
        <taxon>Terrabacter</taxon>
    </lineage>
</organism>
<proteinExistence type="inferred from homology"/>
<keyword evidence="8" id="KW-0969">Cilium</keyword>
<comment type="similarity">
    <text evidence="1 5">Belongs to the FliD family.</text>
</comment>
<dbReference type="Pfam" id="PF07195">
    <property type="entry name" value="FliD_C"/>
    <property type="match status" value="1"/>
</dbReference>
<feature type="domain" description="Flagellar hook-associated protein 2 C-terminal" evidence="7">
    <location>
        <begin position="221"/>
        <end position="448"/>
    </location>
</feature>
<keyword evidence="3" id="KW-0175">Coiled coil</keyword>
<dbReference type="Pfam" id="PF02465">
    <property type="entry name" value="FliD_N"/>
    <property type="match status" value="1"/>
</dbReference>
<evidence type="ECO:0000313" key="9">
    <source>
        <dbReference type="Proteomes" id="UP001500427"/>
    </source>
</evidence>
<dbReference type="EMBL" id="BAABIW010000014">
    <property type="protein sequence ID" value="GAA5025400.1"/>
    <property type="molecule type" value="Genomic_DNA"/>
</dbReference>
<evidence type="ECO:0000256" key="3">
    <source>
        <dbReference type="ARBA" id="ARBA00023054"/>
    </source>
</evidence>
<dbReference type="PANTHER" id="PTHR30288:SF0">
    <property type="entry name" value="FLAGELLAR HOOK-ASSOCIATED PROTEIN 2"/>
    <property type="match status" value="1"/>
</dbReference>
<name>A0ABP9JA49_9MICO</name>
<keyword evidence="9" id="KW-1185">Reference proteome</keyword>
<sequence>MAVSVNGLGSGLDITSIVNSLMAVEALPQQQLKSTQSQQEQLMGVLRGLNTKAAALATLATKTGKPNAANLLTATSSAQNVTATATGAASPGAIDVLVSQVARTQLAVTAPMSAWPADGAGSAARLTFVDSTGATTEVAPKSTSLDDVVSAVNASGGPVRALKVSAGTDGSGTPLYRLQLTAAQGGAKGAFTAYEGSAAEVTAGTATDLMSRAGSAVVSTAQDAKVTLYAGTAAEQVVSSSTNTFTDLLPGVSVTTTPAAVGTSATITVASDAAGISKQANDLVTAVNDLLGTIAANSSVRTTTSSSGTSGASGGALTGNSTMRSVAASITDAVYRPTANGRSPSELGIAIQRDGTIAFDQAKFSAALAADGAGTRAALEEISSRVGAAATSASAPASGSISQLIAGRQSIVNDLSSRVAGWDQRLADRRTALFKMYNAMDTALGTLKSQQTWLTSQIAGLPTTSSNSK</sequence>
<dbReference type="InterPro" id="IPR040026">
    <property type="entry name" value="FliD"/>
</dbReference>
<comment type="subunit">
    <text evidence="2 5">Homopentamer.</text>
</comment>
<reference evidence="9" key="1">
    <citation type="journal article" date="2019" name="Int. J. Syst. Evol. Microbiol.">
        <title>The Global Catalogue of Microorganisms (GCM) 10K type strain sequencing project: providing services to taxonomists for standard genome sequencing and annotation.</title>
        <authorList>
            <consortium name="The Broad Institute Genomics Platform"/>
            <consortium name="The Broad Institute Genome Sequencing Center for Infectious Disease"/>
            <person name="Wu L."/>
            <person name="Ma J."/>
        </authorList>
    </citation>
    <scope>NUCLEOTIDE SEQUENCE [LARGE SCALE GENOMIC DNA]</scope>
    <source>
        <strain evidence="9">JCM 17687</strain>
    </source>
</reference>
<dbReference type="InterPro" id="IPR003481">
    <property type="entry name" value="FliD_N"/>
</dbReference>
<evidence type="ECO:0000259" key="7">
    <source>
        <dbReference type="Pfam" id="PF07195"/>
    </source>
</evidence>
<dbReference type="InterPro" id="IPR010809">
    <property type="entry name" value="FliD_C"/>
</dbReference>
<accession>A0ABP9JA49</accession>
<evidence type="ECO:0000256" key="2">
    <source>
        <dbReference type="ARBA" id="ARBA00011255"/>
    </source>
</evidence>
<evidence type="ECO:0000313" key="8">
    <source>
        <dbReference type="EMBL" id="GAA5025400.1"/>
    </source>
</evidence>
<keyword evidence="4 5" id="KW-0975">Bacterial flagellum</keyword>
<comment type="subcellular location">
    <subcellularLocation>
        <location evidence="5">Secreted</location>
    </subcellularLocation>
    <subcellularLocation>
        <location evidence="5">Bacterial flagellum</location>
    </subcellularLocation>
</comment>
<evidence type="ECO:0000259" key="6">
    <source>
        <dbReference type="Pfam" id="PF02465"/>
    </source>
</evidence>
<dbReference type="RefSeq" id="WP_345507158.1">
    <property type="nucleotide sequence ID" value="NZ_BAABIW010000014.1"/>
</dbReference>
<evidence type="ECO:0000256" key="1">
    <source>
        <dbReference type="ARBA" id="ARBA00009764"/>
    </source>
</evidence>
<protein>
    <recommendedName>
        <fullName evidence="5">Flagellar hook-associated protein 2</fullName>
        <shortName evidence="5">HAP2</shortName>
    </recommendedName>
    <alternativeName>
        <fullName evidence="5">Flagellar cap protein</fullName>
    </alternativeName>
</protein>
<keyword evidence="8" id="KW-0282">Flagellum</keyword>
<comment type="function">
    <text evidence="5">Required for morphogenesis and for the elongation of the flagellar filament by facilitating polymerization of the flagellin monomers at the tip of growing filament. Forms a capping structure, which prevents flagellin subunits (transported through the central channel of the flagellum) from leaking out without polymerization at the distal end.</text>
</comment>